<accession>A0A7W6GH28</accession>
<proteinExistence type="predicted"/>
<keyword evidence="3" id="KW-1185">Reference proteome</keyword>
<dbReference type="InterPro" id="IPR036163">
    <property type="entry name" value="HMA_dom_sf"/>
</dbReference>
<dbReference type="AlphaFoldDB" id="A0A7W6GH28"/>
<protein>
    <submittedName>
        <fullName evidence="2">Copper chaperone CopZ</fullName>
    </submittedName>
</protein>
<evidence type="ECO:0000313" key="3">
    <source>
        <dbReference type="Proteomes" id="UP000528964"/>
    </source>
</evidence>
<dbReference type="SUPFAM" id="SSF55008">
    <property type="entry name" value="HMA, heavy metal-associated domain"/>
    <property type="match status" value="1"/>
</dbReference>
<gene>
    <name evidence="2" type="ORF">GGR24_003374</name>
</gene>
<comment type="caution">
    <text evidence="2">The sequence shown here is derived from an EMBL/GenBank/DDBJ whole genome shotgun (WGS) entry which is preliminary data.</text>
</comment>
<name>A0A7W6GH28_9HYPH</name>
<dbReference type="InterPro" id="IPR006121">
    <property type="entry name" value="HMA_dom"/>
</dbReference>
<dbReference type="RefSeq" id="WP_183396539.1">
    <property type="nucleotide sequence ID" value="NZ_JACIDR010000007.1"/>
</dbReference>
<organism evidence="2 3">
    <name type="scientific">Hansschlegelia beijingensis</name>
    <dbReference type="NCBI Taxonomy" id="1133344"/>
    <lineage>
        <taxon>Bacteria</taxon>
        <taxon>Pseudomonadati</taxon>
        <taxon>Pseudomonadota</taxon>
        <taxon>Alphaproteobacteria</taxon>
        <taxon>Hyphomicrobiales</taxon>
        <taxon>Methylopilaceae</taxon>
        <taxon>Hansschlegelia</taxon>
    </lineage>
</organism>
<sequence>MVTLEVSGMVCEGCEKSVRQAITGKDPGAVVTVSRETGRVEAETRLSAEEAASAVAAAGFEARPAAS</sequence>
<dbReference type="Gene3D" id="3.30.70.100">
    <property type="match status" value="1"/>
</dbReference>
<dbReference type="PROSITE" id="PS50846">
    <property type="entry name" value="HMA_2"/>
    <property type="match status" value="1"/>
</dbReference>
<dbReference type="Proteomes" id="UP000528964">
    <property type="component" value="Unassembled WGS sequence"/>
</dbReference>
<reference evidence="2 3" key="1">
    <citation type="submission" date="2020-08" db="EMBL/GenBank/DDBJ databases">
        <title>Genomic Encyclopedia of Type Strains, Phase IV (KMG-IV): sequencing the most valuable type-strain genomes for metagenomic binning, comparative biology and taxonomic classification.</title>
        <authorList>
            <person name="Goeker M."/>
        </authorList>
    </citation>
    <scope>NUCLEOTIDE SEQUENCE [LARGE SCALE GENOMIC DNA]</scope>
    <source>
        <strain evidence="2 3">DSM 25481</strain>
    </source>
</reference>
<dbReference type="EMBL" id="JACIDR010000007">
    <property type="protein sequence ID" value="MBB3974687.1"/>
    <property type="molecule type" value="Genomic_DNA"/>
</dbReference>
<dbReference type="CDD" id="cd00371">
    <property type="entry name" value="HMA"/>
    <property type="match status" value="1"/>
</dbReference>
<dbReference type="GO" id="GO:0046872">
    <property type="term" value="F:metal ion binding"/>
    <property type="evidence" value="ECO:0007669"/>
    <property type="project" value="InterPro"/>
</dbReference>
<evidence type="ECO:0000259" key="1">
    <source>
        <dbReference type="PROSITE" id="PS50846"/>
    </source>
</evidence>
<feature type="domain" description="HMA" evidence="1">
    <location>
        <begin position="1"/>
        <end position="63"/>
    </location>
</feature>
<evidence type="ECO:0000313" key="2">
    <source>
        <dbReference type="EMBL" id="MBB3974687.1"/>
    </source>
</evidence>